<evidence type="ECO:0008006" key="3">
    <source>
        <dbReference type="Google" id="ProtNLM"/>
    </source>
</evidence>
<protein>
    <recommendedName>
        <fullName evidence="3">DUF3024 domain-containing protein</fullName>
    </recommendedName>
</protein>
<evidence type="ECO:0000313" key="2">
    <source>
        <dbReference type="Proteomes" id="UP000683139"/>
    </source>
</evidence>
<sequence>MQTMLCKREEKVDLFTLRRLEKILDGYIAAKVPRDVRSAVRLTYEFERNRLTLFEERPDYPKREWKRIALVQFYLEAGMWSVYAKSSGGEWFLVDTILPDPDFERQLEQVEIDQDGLFWIS</sequence>
<dbReference type="EMBL" id="BOSE01000005">
    <property type="protein sequence ID" value="GIP17334.1"/>
    <property type="molecule type" value="Genomic_DNA"/>
</dbReference>
<gene>
    <name evidence="1" type="ORF">J40TS1_29760</name>
</gene>
<dbReference type="Pfam" id="PF11225">
    <property type="entry name" value="DUF3024"/>
    <property type="match status" value="1"/>
</dbReference>
<keyword evidence="2" id="KW-1185">Reference proteome</keyword>
<organism evidence="1 2">
    <name type="scientific">Paenibacillus montaniterrae</name>
    <dbReference type="NCBI Taxonomy" id="429341"/>
    <lineage>
        <taxon>Bacteria</taxon>
        <taxon>Bacillati</taxon>
        <taxon>Bacillota</taxon>
        <taxon>Bacilli</taxon>
        <taxon>Bacillales</taxon>
        <taxon>Paenibacillaceae</taxon>
        <taxon>Paenibacillus</taxon>
    </lineage>
</organism>
<reference evidence="1" key="1">
    <citation type="submission" date="2021-03" db="EMBL/GenBank/DDBJ databases">
        <title>Antimicrobial resistance genes in bacteria isolated from Japanese honey, and their potential for conferring macrolide and lincosamide resistance in the American foulbrood pathogen Paenibacillus larvae.</title>
        <authorList>
            <person name="Okamoto M."/>
            <person name="Kumagai M."/>
            <person name="Kanamori H."/>
            <person name="Takamatsu D."/>
        </authorList>
    </citation>
    <scope>NUCLEOTIDE SEQUENCE</scope>
    <source>
        <strain evidence="1">J40TS1</strain>
    </source>
</reference>
<dbReference type="AlphaFoldDB" id="A0A920CZU5"/>
<name>A0A920CZU5_9BACL</name>
<dbReference type="Proteomes" id="UP000683139">
    <property type="component" value="Unassembled WGS sequence"/>
</dbReference>
<accession>A0A920CZU5</accession>
<proteinExistence type="predicted"/>
<evidence type="ECO:0000313" key="1">
    <source>
        <dbReference type="EMBL" id="GIP17334.1"/>
    </source>
</evidence>
<comment type="caution">
    <text evidence="1">The sequence shown here is derived from an EMBL/GenBank/DDBJ whole genome shotgun (WGS) entry which is preliminary data.</text>
</comment>
<dbReference type="InterPro" id="IPR021388">
    <property type="entry name" value="DUF3024"/>
</dbReference>